<dbReference type="EMBL" id="JAOPJF010000044">
    <property type="protein sequence ID" value="KAK1143014.1"/>
    <property type="molecule type" value="Genomic_DNA"/>
</dbReference>
<sequence length="370" mass="41655">MDTKPGESDGETNEETTFLSKALGTSAAFIRPLISKRAQKAYLGTLLLSLSAICMILVSIFAYGIFYYKIIPQVGLERVVHLQFGDGHPWGTASLGSGLISLQPYDVSVELELPRTPSNLNTGNFMLDLTLIPNPSSPVLDSANASTDSSLRSRRPAILTYSSPLIDTASKLSFMPFYVLGWQRESEKLQVPMMERVQFARGRRNIPDSVRLEIHSQQQMQVYKAKVAFRARFTGMRWLMYNWRITSFFVFTFMFWSISMISATIAWLTLAAIFNTGEDKTVILKKEDRDDTRIKQEPLEESTSPFGSSLDTSNEQPERSVKKEKEYQADDESDESPEDRASGAGTGLESSRAQGVQRRRRHLYGDDDSH</sequence>
<reference evidence="1 2" key="1">
    <citation type="journal article" date="2023" name="ACS Omega">
        <title>Identification of the Neoaspergillic Acid Biosynthesis Gene Cluster by Establishing an In Vitro CRISPR-Ribonucleoprotein Genetic System in Aspergillus melleus.</title>
        <authorList>
            <person name="Yuan B."/>
            <person name="Grau M.F."/>
            <person name="Murata R.M."/>
            <person name="Torok T."/>
            <person name="Venkateswaran K."/>
            <person name="Stajich J.E."/>
            <person name="Wang C.C.C."/>
        </authorList>
    </citation>
    <scope>NUCLEOTIDE SEQUENCE [LARGE SCALE GENOMIC DNA]</scope>
    <source>
        <strain evidence="1 2">IMV 1140</strain>
    </source>
</reference>
<proteinExistence type="predicted"/>
<evidence type="ECO:0000313" key="1">
    <source>
        <dbReference type="EMBL" id="KAK1143014.1"/>
    </source>
</evidence>
<keyword evidence="2" id="KW-1185">Reference proteome</keyword>
<accession>A0ACC3AYL2</accession>
<gene>
    <name evidence="1" type="ORF">N8T08_007078</name>
</gene>
<dbReference type="Proteomes" id="UP001177260">
    <property type="component" value="Unassembled WGS sequence"/>
</dbReference>
<comment type="caution">
    <text evidence="1">The sequence shown here is derived from an EMBL/GenBank/DDBJ whole genome shotgun (WGS) entry which is preliminary data.</text>
</comment>
<organism evidence="1 2">
    <name type="scientific">Aspergillus melleus</name>
    <dbReference type="NCBI Taxonomy" id="138277"/>
    <lineage>
        <taxon>Eukaryota</taxon>
        <taxon>Fungi</taxon>
        <taxon>Dikarya</taxon>
        <taxon>Ascomycota</taxon>
        <taxon>Pezizomycotina</taxon>
        <taxon>Eurotiomycetes</taxon>
        <taxon>Eurotiomycetidae</taxon>
        <taxon>Eurotiales</taxon>
        <taxon>Aspergillaceae</taxon>
        <taxon>Aspergillus</taxon>
        <taxon>Aspergillus subgen. Circumdati</taxon>
    </lineage>
</organism>
<protein>
    <submittedName>
        <fullName evidence="1">Uncharacterized protein</fullName>
    </submittedName>
</protein>
<name>A0ACC3AYL2_9EURO</name>
<evidence type="ECO:0000313" key="2">
    <source>
        <dbReference type="Proteomes" id="UP001177260"/>
    </source>
</evidence>